<dbReference type="Proteomes" id="UP001319865">
    <property type="component" value="Chromosome"/>
</dbReference>
<reference evidence="1 2" key="2">
    <citation type="journal article" date="2022" name="Microorganisms">
        <title>Complete Genome Sequences of Two Flavobacterium ammonificans Strains and a Flavobacterium ammoniigenes Strain of Ammonifying Bacterioplankton Isolated from Surface River Water.</title>
        <authorList>
            <person name="Suda W."/>
            <person name="Ogata Y."/>
            <person name="Shindo C."/>
            <person name="Watanabe K."/>
        </authorList>
    </citation>
    <scope>NUCLEOTIDE SEQUENCE [LARGE SCALE GENOMIC DNA]</scope>
    <source>
        <strain evidence="1 2">GENT11</strain>
    </source>
</reference>
<dbReference type="EMBL" id="AP025183">
    <property type="protein sequence ID" value="BDB53085.1"/>
    <property type="molecule type" value="Genomic_DNA"/>
</dbReference>
<evidence type="ECO:0008006" key="3">
    <source>
        <dbReference type="Google" id="ProtNLM"/>
    </source>
</evidence>
<evidence type="ECO:0000313" key="1">
    <source>
        <dbReference type="EMBL" id="BDB53085.1"/>
    </source>
</evidence>
<accession>A0ABN6KVG0</accession>
<name>A0ABN6KVG0_9FLAO</name>
<sequence>MKNVPKIILGFLLVFTFGCTQNKKPKLVKPTPKPIVWHIAGLPNWFYLSNSRIIYNRWGINIFLDGCSGSIEGVKNNKKVAKILKKRHGKYWQQVFQMSVEEEILNRYSVIDLVYKSQEVVAIQKKFHVSKENSTTRVMYIDKNRYAILVTWYVPSDDNISIPGQQLIVNLATKQVAKSDRKFNWRRAY</sequence>
<reference evidence="1 2" key="1">
    <citation type="journal article" date="2022" name="Int. J. Syst. Evol. Microbiol.">
        <title>Flavobacterium ammonificans sp. nov. and Flavobacterium ammoniigenes sp. nov., ammonifying bacteria isolated from surface river water.</title>
        <authorList>
            <person name="Watanabe K."/>
            <person name="Kitamura T."/>
            <person name="Ogata Y."/>
            <person name="Shindo C."/>
            <person name="Suda W."/>
        </authorList>
    </citation>
    <scope>NUCLEOTIDE SEQUENCE [LARGE SCALE GENOMIC DNA]</scope>
    <source>
        <strain evidence="1 2">GENT11</strain>
    </source>
</reference>
<keyword evidence="2" id="KW-1185">Reference proteome</keyword>
<dbReference type="PROSITE" id="PS51257">
    <property type="entry name" value="PROKAR_LIPOPROTEIN"/>
    <property type="match status" value="1"/>
</dbReference>
<organism evidence="1 2">
    <name type="scientific">Flavobacterium ammonificans</name>
    <dbReference type="NCBI Taxonomy" id="1751056"/>
    <lineage>
        <taxon>Bacteria</taxon>
        <taxon>Pseudomonadati</taxon>
        <taxon>Bacteroidota</taxon>
        <taxon>Flavobacteriia</taxon>
        <taxon>Flavobacteriales</taxon>
        <taxon>Flavobacteriaceae</taxon>
        <taxon>Flavobacterium</taxon>
    </lineage>
</organism>
<gene>
    <name evidence="1" type="ORF">GENT11_13970</name>
</gene>
<protein>
    <recommendedName>
        <fullName evidence="3">Lipoprotein</fullName>
    </recommendedName>
</protein>
<dbReference type="RefSeq" id="WP_229329158.1">
    <property type="nucleotide sequence ID" value="NZ_AP025183.1"/>
</dbReference>
<evidence type="ECO:0000313" key="2">
    <source>
        <dbReference type="Proteomes" id="UP001319865"/>
    </source>
</evidence>
<proteinExistence type="predicted"/>